<name>A0A6V8L7R0_9ACTN</name>
<sequence>MEYRTLTHVDAEDDFSARAGRPGPGWCRRCRRSRACRRGIGGVDCSENSTTAECGLHAGTPAQAGSPNDNGSGNQSGGSGEPTRCRYERVQPQLPPPAGAGPGAWYVRACEREAGGVSQTQPMWLTDPPAPDPSVLAQDAVSRLHLPAPGIHTNPDAAQADVLVWVPVWLWVDGLSWASRSATAAVPGMSVTATATAKKAVWRLGDGAVQACGQGSVWRPGTDPRAASPTCGYTYDRAGVMTVTVTVTWAVAWRGGGQAGTVPDLTTTANLPLRVVEAPALNTAGGR</sequence>
<reference evidence="3 4" key="1">
    <citation type="submission" date="2020-03" db="EMBL/GenBank/DDBJ databases">
        <title>Whole genome shotgun sequence of Phytohabitans rumicis NBRC 108638.</title>
        <authorList>
            <person name="Komaki H."/>
            <person name="Tamura T."/>
        </authorList>
    </citation>
    <scope>NUCLEOTIDE SEQUENCE [LARGE SCALE GENOMIC DNA]</scope>
    <source>
        <strain evidence="3 4">NBRC 108638</strain>
    </source>
</reference>
<evidence type="ECO:0000259" key="2">
    <source>
        <dbReference type="PROSITE" id="PS50093"/>
    </source>
</evidence>
<organism evidence="3 4">
    <name type="scientific">Phytohabitans rumicis</name>
    <dbReference type="NCBI Taxonomy" id="1076125"/>
    <lineage>
        <taxon>Bacteria</taxon>
        <taxon>Bacillati</taxon>
        <taxon>Actinomycetota</taxon>
        <taxon>Actinomycetes</taxon>
        <taxon>Micromonosporales</taxon>
        <taxon>Micromonosporaceae</taxon>
    </lineage>
</organism>
<protein>
    <submittedName>
        <fullName evidence="3">ATP/GTP-binding protein</fullName>
    </submittedName>
</protein>
<feature type="region of interest" description="Disordered" evidence="1">
    <location>
        <begin position="58"/>
        <end position="84"/>
    </location>
</feature>
<dbReference type="Proteomes" id="UP000482960">
    <property type="component" value="Unassembled WGS sequence"/>
</dbReference>
<feature type="domain" description="PKD" evidence="2">
    <location>
        <begin position="202"/>
        <end position="248"/>
    </location>
</feature>
<evidence type="ECO:0000313" key="4">
    <source>
        <dbReference type="Proteomes" id="UP000482960"/>
    </source>
</evidence>
<comment type="caution">
    <text evidence="3">The sequence shown here is derived from an EMBL/GenBank/DDBJ whole genome shotgun (WGS) entry which is preliminary data.</text>
</comment>
<evidence type="ECO:0000313" key="3">
    <source>
        <dbReference type="EMBL" id="GFJ93293.1"/>
    </source>
</evidence>
<dbReference type="PROSITE" id="PS50093">
    <property type="entry name" value="PKD"/>
    <property type="match status" value="1"/>
</dbReference>
<dbReference type="InterPro" id="IPR000601">
    <property type="entry name" value="PKD_dom"/>
</dbReference>
<proteinExistence type="predicted"/>
<dbReference type="EMBL" id="BLPG01000001">
    <property type="protein sequence ID" value="GFJ93293.1"/>
    <property type="molecule type" value="Genomic_DNA"/>
</dbReference>
<gene>
    <name evidence="3" type="ORF">Prum_069350</name>
</gene>
<keyword evidence="4" id="KW-1185">Reference proteome</keyword>
<accession>A0A6V8L7R0</accession>
<reference evidence="3 4" key="2">
    <citation type="submission" date="2020-03" db="EMBL/GenBank/DDBJ databases">
        <authorList>
            <person name="Ichikawa N."/>
            <person name="Kimura A."/>
            <person name="Kitahashi Y."/>
            <person name="Uohara A."/>
        </authorList>
    </citation>
    <scope>NUCLEOTIDE SEQUENCE [LARGE SCALE GENOMIC DNA]</scope>
    <source>
        <strain evidence="3 4">NBRC 108638</strain>
    </source>
</reference>
<evidence type="ECO:0000256" key="1">
    <source>
        <dbReference type="SAM" id="MobiDB-lite"/>
    </source>
</evidence>
<dbReference type="AlphaFoldDB" id="A0A6V8L7R0"/>